<dbReference type="SUPFAM" id="SSF69572">
    <property type="entry name" value="Activating enzymes of the ubiquitin-like proteins"/>
    <property type="match status" value="1"/>
</dbReference>
<dbReference type="PANTHER" id="PTHR43267">
    <property type="entry name" value="TRNA THREONYLCARBAMOYLADENOSINE DEHYDRATASE"/>
    <property type="match status" value="1"/>
</dbReference>
<dbReference type="SUPFAM" id="SSF55729">
    <property type="entry name" value="Acyl-CoA N-acyltransferases (Nat)"/>
    <property type="match status" value="1"/>
</dbReference>
<evidence type="ECO:0000259" key="1">
    <source>
        <dbReference type="Pfam" id="PF00899"/>
    </source>
</evidence>
<feature type="domain" description="N-acyl amino acid synthase FeeM catalytic core" evidence="2">
    <location>
        <begin position="43"/>
        <end position="196"/>
    </location>
</feature>
<evidence type="ECO:0000313" key="4">
    <source>
        <dbReference type="Proteomes" id="UP000002710"/>
    </source>
</evidence>
<dbReference type="InterPro" id="IPR016181">
    <property type="entry name" value="Acyl_CoA_acyltransferase"/>
</dbReference>
<dbReference type="Pfam" id="PF00899">
    <property type="entry name" value="ThiF"/>
    <property type="match status" value="1"/>
</dbReference>
<evidence type="ECO:0000259" key="2">
    <source>
        <dbReference type="Pfam" id="PF21926"/>
    </source>
</evidence>
<dbReference type="GO" id="GO:0061503">
    <property type="term" value="F:tRNA threonylcarbamoyladenosine dehydratase"/>
    <property type="evidence" value="ECO:0007669"/>
    <property type="project" value="TreeGrafter"/>
</dbReference>
<protein>
    <submittedName>
        <fullName evidence="3">UBA/THIF-type NAD/FAD binding protein</fullName>
    </submittedName>
</protein>
<dbReference type="CDD" id="cd01483">
    <property type="entry name" value="E1_enzyme_family"/>
    <property type="match status" value="1"/>
</dbReference>
<dbReference type="PANTHER" id="PTHR43267:SF1">
    <property type="entry name" value="TRNA THREONYLCARBAMOYLADENOSINE DEHYDRATASE"/>
    <property type="match status" value="1"/>
</dbReference>
<reference evidence="3 4" key="1">
    <citation type="journal article" date="2011" name="J. Bacteriol.">
        <title>Complete genome sequence and updated annotation of Desulfovibrio alaskensis G20.</title>
        <authorList>
            <person name="Hauser L.J."/>
            <person name="Land M.L."/>
            <person name="Brown S.D."/>
            <person name="Larimer F."/>
            <person name="Keller K.L."/>
            <person name="Rapp-Giles B.J."/>
            <person name="Price M.N."/>
            <person name="Lin M."/>
            <person name="Bruce D.C."/>
            <person name="Detter J.C."/>
            <person name="Tapia R."/>
            <person name="Han C.S."/>
            <person name="Goodwin L.A."/>
            <person name="Cheng J.F."/>
            <person name="Pitluck S."/>
            <person name="Copeland A."/>
            <person name="Lucas S."/>
            <person name="Nolan M."/>
            <person name="Lapidus A.L."/>
            <person name="Palumbo A.V."/>
            <person name="Wall J.D."/>
        </authorList>
    </citation>
    <scope>NUCLEOTIDE SEQUENCE [LARGE SCALE GENOMIC DNA]</scope>
    <source>
        <strain evidence="4">ATCC BAA 1058 / DSM 17464 / G20</strain>
    </source>
</reference>
<keyword evidence="4" id="KW-1185">Reference proteome</keyword>
<dbReference type="InterPro" id="IPR000594">
    <property type="entry name" value="ThiF_NAD_FAD-bd"/>
</dbReference>
<dbReference type="AlphaFoldDB" id="Q314M3"/>
<dbReference type="NCBIfam" id="NF006077">
    <property type="entry name" value="PRK08223.1"/>
    <property type="match status" value="1"/>
</dbReference>
<dbReference type="InterPro" id="IPR000415">
    <property type="entry name" value="Nitroreductase-like"/>
</dbReference>
<dbReference type="STRING" id="207559.Dde_0822"/>
<dbReference type="GO" id="GO:0008641">
    <property type="term" value="F:ubiquitin-like modifier activating enzyme activity"/>
    <property type="evidence" value="ECO:0007669"/>
    <property type="project" value="InterPro"/>
</dbReference>
<dbReference type="Gene3D" id="3.40.50.720">
    <property type="entry name" value="NAD(P)-binding Rossmann-like Domain"/>
    <property type="match status" value="1"/>
</dbReference>
<dbReference type="RefSeq" id="WP_011366883.1">
    <property type="nucleotide sequence ID" value="NC_007519.1"/>
</dbReference>
<evidence type="ECO:0000313" key="3">
    <source>
        <dbReference type="EMBL" id="ABB37623.2"/>
    </source>
</evidence>
<dbReference type="SUPFAM" id="SSF55469">
    <property type="entry name" value="FMN-dependent nitroreductase-like"/>
    <property type="match status" value="2"/>
</dbReference>
<feature type="domain" description="THIF-type NAD/FAD binding fold" evidence="1">
    <location>
        <begin position="320"/>
        <end position="572"/>
    </location>
</feature>
<dbReference type="Proteomes" id="UP000002710">
    <property type="component" value="Chromosome"/>
</dbReference>
<dbReference type="InterPro" id="IPR045886">
    <property type="entry name" value="ThiF/MoeB/HesA"/>
</dbReference>
<proteinExistence type="predicted"/>
<dbReference type="GO" id="GO:0061504">
    <property type="term" value="P:cyclic threonylcarbamoyladenosine biosynthetic process"/>
    <property type="evidence" value="ECO:0007669"/>
    <property type="project" value="TreeGrafter"/>
</dbReference>
<organism evidence="3 4">
    <name type="scientific">Oleidesulfovibrio alaskensis (strain ATCC BAA-1058 / DSM 17464 / G20)</name>
    <name type="common">Desulfovibrio alaskensis</name>
    <dbReference type="NCBI Taxonomy" id="207559"/>
    <lineage>
        <taxon>Bacteria</taxon>
        <taxon>Pseudomonadati</taxon>
        <taxon>Thermodesulfobacteriota</taxon>
        <taxon>Desulfovibrionia</taxon>
        <taxon>Desulfovibrionales</taxon>
        <taxon>Desulfovibrionaceae</taxon>
        <taxon>Oleidesulfovibrio</taxon>
    </lineage>
</organism>
<name>Q314M3_OLEA2</name>
<dbReference type="Pfam" id="PF21926">
    <property type="entry name" value="FeeM"/>
    <property type="match status" value="1"/>
</dbReference>
<dbReference type="GO" id="GO:0016491">
    <property type="term" value="F:oxidoreductase activity"/>
    <property type="evidence" value="ECO:0007669"/>
    <property type="project" value="InterPro"/>
</dbReference>
<dbReference type="EMBL" id="CP000112">
    <property type="protein sequence ID" value="ABB37623.2"/>
    <property type="molecule type" value="Genomic_DNA"/>
</dbReference>
<accession>Q314M3</accession>
<dbReference type="eggNOG" id="COG0476">
    <property type="taxonomic scope" value="Bacteria"/>
</dbReference>
<sequence length="965" mass="108264">MLSGKDRRRTIRIKRSSLLECKLGDLDRPAIKIAETLEEYTGAFSLVHDEYVRSGYTSPHPSRLLFNAWSMLPQTAVFVFKSFHEVLSSVTYIPDTADFGLPIDAVFKDKIDELRKSGPVVEVGALVTQRRRRWSNMMVFLAKALLKYAQVTGAANLVVMVNPKHVRFYTSLFMFKPFAEERFYEKVGAPAVALRICMKDIESELKAAYAEEAFETDLHHFFLKAAGTLPENIPSQASPDDLKKKRPIDPYSAYYLLRRRPDVLDSLTEKQRAVFENYYHQALFSLPGGVGAFDPERTTGNILEKLKLDRFDAYTDTAFCRNLGLLTYDEQRKLLDSRVAVAGLGGVGGEHLVTLARTGFGKFTIAEFDEFSPVNVNRQYGATVSAFGRAKLDVMLEYAMGVNPFLDIRKFPSGISEENLDDFLDGVDVVVDGIDFFAFDIRCALFMRAYKKGIPVITAGPMGYSCALLVFMPGGMDFIKYFDIRDDMDMQEKLLRFALGLAPRALHVRYLDRRFVDMRERRGPSLDIACRVCAGMATTEAVRLVLGKKGVRAVPEYTQFDPFTGKYHRGKLKKGLASFPQKLKLRLARAVFTPPPPEGAAVPATPAVCKPLQPVPRSVMEYIVRAGVQAPSGDNSQPWRFRIGDRRIELFADRERDTSFFNVAQAATLISCGAVLENMRYAAGAAGLETELTLLPDGEGADRVGVAEFEPVGMPLYELAESSMWRRCTTRLMFKKKPVPQAVWQRLDRMVAGEAMLSWVTDRGLMKGLAAAVYKADRARVERRDLHEYLMEHIRFGPHEGPHGDGLPLKNLQAGVAGELFMKFTQPWRVMRLLNILGAGRMVPLHGRQSVIASGGLGMISIAAATEEQYLRAGAVFNRLWCALEYMGYGLQPLAALPLLNLRLRLEGESRFDPQHVVLLREADRTARAAFGIPEGALPLMMFRTGESRRVRYRTFRRDVASMLV</sequence>
<dbReference type="InterPro" id="IPR054597">
    <property type="entry name" value="FeeM_cat"/>
</dbReference>
<dbReference type="InterPro" id="IPR035985">
    <property type="entry name" value="Ubiquitin-activating_enz"/>
</dbReference>
<dbReference type="HOGENOM" id="CLU_306689_0_0_7"/>
<gene>
    <name evidence="3" type="ordered locus">Dde_0822</name>
</gene>
<dbReference type="eggNOG" id="COG0778">
    <property type="taxonomic scope" value="Bacteria"/>
</dbReference>
<dbReference type="KEGG" id="dde:Dde_0822"/>
<dbReference type="Gene3D" id="3.40.109.10">
    <property type="entry name" value="NADH Oxidase"/>
    <property type="match status" value="2"/>
</dbReference>
<dbReference type="Gene3D" id="3.40.630.30">
    <property type="match status" value="1"/>
</dbReference>